<dbReference type="GO" id="GO:0005085">
    <property type="term" value="F:guanyl-nucleotide exchange factor activity"/>
    <property type="evidence" value="ECO:0007669"/>
    <property type="project" value="TreeGrafter"/>
</dbReference>
<accession>A0A6C7EAX3</accession>
<dbReference type="InterPro" id="IPR051553">
    <property type="entry name" value="Ran_GTPase-activating"/>
</dbReference>
<sequence>MRSAPTSHRVRAVLTLCLIASMLVITSAAAPAPTATAALAPVPSASLAGGAYHHCAIRADQTVACWGRNDVGQLGNNTTISSPTPQLVSGLTDVVAIDAMINTTCALRSDGTVACWGDNDDGQLGAGLAVPFTTVPVDPIGIVDAVAIEVGGAHACALGSDGTVACWGQNGLGQLGNGTTTTSNVPVSAQFLTDAATISAGGTATCSVRLTGELSCWGAGLPGDVDETRPTDVAPSLEVRSVAVGHQAICVITVDHAAMCAGTGPLGDGSDEPNPEFVEVALGSALDVAVAADACAITPDAGVYCWGAGEPLVLAVTQPVGDSALPMRVPDLVDVVDLHVAPAHACARSADAIVRCWGTNLDGQLQFEPTSRLGPGFEFPDLAATDVSAGLATCAVSVDATVLCAGFDVLAPAPFDFSGPRVVDGLVDIGQVATQFTHNCAVDTSGDVLCWGFNTVGEIGVPPLGEFTVEDSVVPPVRVDGVSGVVDIAVGASFSCASTGSTAYCWGTDADGQLGNDAAFVDSSSPVEVESGPTTTTVDTLDAGNGHACARVINAITSMVGCWGRNNHGELGNGTTDDQPTMVFPGVLVPASIATGGSHTCAIDGAADVWCWGDNSEGQLGIGTTTSHTTKQQLAGLPADPIQVVAGNSHTCVLLTTGDVHCWGDNQTRQVGQPSGDMHINPVQVPGVSNVVQISANFDTTCARRVDSSVTCWGDNGIGQAGALPTTPTPVVVDAGAPLDASQADVVPVVEPVTPARLFDTRTGQPTIDGLGAGGGPITGGTDVTVQVTGRAGVPDDATFAVLNLTAVRPSANGYLTAHACDTERPLAASLNYAGPAGTAPITLGNETIVALSSTGTACIYSSSPTDLTVDVTAYGTARGGYRATTPSRVLDSRAGMTTFDGQNDLSAPIEGGTEVELQIRGRAGVSGTAGAAVLYIAAVDPTGVGYLTAYPCDPIRPLASSLNFSTLPDGRSVNRGNEVIAPLDDDGKVCLFVSATTDLTVDLVGSIDPSTTYAVESPARLLETRPGQSTVDGEFELGAALSSGDEIELDVAGRAGVENNASAAVLNITAVNPSGVGYLTAWPCGTTRPTASSLNFTATPNTGSINGGNEVLAPLSIDGTVCLFVSQSTDLTVDVVGSV</sequence>
<dbReference type="Pfam" id="PF25390">
    <property type="entry name" value="WD40_RLD"/>
    <property type="match status" value="1"/>
</dbReference>
<dbReference type="KEGG" id="aym:YM304_35730"/>
<dbReference type="InterPro" id="IPR000408">
    <property type="entry name" value="Reg_chr_condens"/>
</dbReference>
<dbReference type="PANTHER" id="PTHR45982">
    <property type="entry name" value="REGULATOR OF CHROMOSOME CONDENSATION"/>
    <property type="match status" value="1"/>
</dbReference>
<dbReference type="SUPFAM" id="SSF50985">
    <property type="entry name" value="RCC1/BLIP-II"/>
    <property type="match status" value="3"/>
</dbReference>
<gene>
    <name evidence="5" type="ORF">YM304_35730</name>
</gene>
<keyword evidence="2" id="KW-0677">Repeat</keyword>
<evidence type="ECO:0000313" key="5">
    <source>
        <dbReference type="EMBL" id="BAN03887.1"/>
    </source>
</evidence>
<keyword evidence="1" id="KW-0344">Guanine-nucleotide releasing factor</keyword>
<name>A0A6C7EAX3_ILUCY</name>
<proteinExistence type="predicted"/>
<evidence type="ECO:0000259" key="4">
    <source>
        <dbReference type="Pfam" id="PF25390"/>
    </source>
</evidence>
<feature type="signal peptide" evidence="3">
    <location>
        <begin position="1"/>
        <end position="32"/>
    </location>
</feature>
<keyword evidence="6" id="KW-1185">Reference proteome</keyword>
<dbReference type="Pfam" id="PF13540">
    <property type="entry name" value="RCC1_2"/>
    <property type="match status" value="1"/>
</dbReference>
<dbReference type="AlphaFoldDB" id="A0A6C7EAX3"/>
<evidence type="ECO:0000256" key="2">
    <source>
        <dbReference type="ARBA" id="ARBA00022737"/>
    </source>
</evidence>
<feature type="chain" id="PRO_5039226069" description="RCC1-like domain-containing protein" evidence="3">
    <location>
        <begin position="33"/>
        <end position="1140"/>
    </location>
</feature>
<dbReference type="PRINTS" id="PR00633">
    <property type="entry name" value="RCCNDNSATION"/>
</dbReference>
<evidence type="ECO:0000256" key="3">
    <source>
        <dbReference type="SAM" id="SignalP"/>
    </source>
</evidence>
<dbReference type="InterPro" id="IPR058923">
    <property type="entry name" value="RCC1-like_dom"/>
</dbReference>
<dbReference type="Pfam" id="PF00415">
    <property type="entry name" value="RCC1"/>
    <property type="match status" value="2"/>
</dbReference>
<reference evidence="5 6" key="1">
    <citation type="journal article" date="2013" name="Int. J. Syst. Evol. Microbiol.">
        <title>Ilumatobacter nonamiense sp. nov. and Ilumatobacter coccineum sp. nov., isolated from seashore sand.</title>
        <authorList>
            <person name="Matsumoto A."/>
            <person name="Kasai H."/>
            <person name="Matsuo Y."/>
            <person name="Shizuri Y."/>
            <person name="Ichikawa N."/>
            <person name="Fujita N."/>
            <person name="Omura S."/>
            <person name="Takahashi Y."/>
        </authorList>
    </citation>
    <scope>NUCLEOTIDE SEQUENCE [LARGE SCALE GENOMIC DNA]</scope>
    <source>
        <strain evidence="6">NBRC 103263 / KCTC 29153 / YM16-304</strain>
    </source>
</reference>
<dbReference type="OrthoDB" id="9796385at2"/>
<organism evidence="5 6">
    <name type="scientific">Ilumatobacter coccineus (strain NBRC 103263 / KCTC 29153 / YM16-304)</name>
    <dbReference type="NCBI Taxonomy" id="1313172"/>
    <lineage>
        <taxon>Bacteria</taxon>
        <taxon>Bacillati</taxon>
        <taxon>Actinomycetota</taxon>
        <taxon>Acidimicrobiia</taxon>
        <taxon>Acidimicrobiales</taxon>
        <taxon>Ilumatobacteraceae</taxon>
        <taxon>Ilumatobacter</taxon>
    </lineage>
</organism>
<evidence type="ECO:0000256" key="1">
    <source>
        <dbReference type="ARBA" id="ARBA00022658"/>
    </source>
</evidence>
<dbReference type="PROSITE" id="PS50012">
    <property type="entry name" value="RCC1_3"/>
    <property type="match status" value="8"/>
</dbReference>
<evidence type="ECO:0000313" key="6">
    <source>
        <dbReference type="Proteomes" id="UP000011863"/>
    </source>
</evidence>
<feature type="domain" description="RCC1-like" evidence="4">
    <location>
        <begin position="420"/>
        <end position="734"/>
    </location>
</feature>
<dbReference type="EMBL" id="AP012057">
    <property type="protein sequence ID" value="BAN03887.1"/>
    <property type="molecule type" value="Genomic_DNA"/>
</dbReference>
<dbReference type="InterPro" id="IPR009091">
    <property type="entry name" value="RCC1/BLIP-II"/>
</dbReference>
<dbReference type="PANTHER" id="PTHR45982:SF1">
    <property type="entry name" value="REGULATOR OF CHROMOSOME CONDENSATION"/>
    <property type="match status" value="1"/>
</dbReference>
<dbReference type="GO" id="GO:0005737">
    <property type="term" value="C:cytoplasm"/>
    <property type="evidence" value="ECO:0007669"/>
    <property type="project" value="TreeGrafter"/>
</dbReference>
<dbReference type="RefSeq" id="WP_015443134.1">
    <property type="nucleotide sequence ID" value="NC_020520.1"/>
</dbReference>
<dbReference type="Proteomes" id="UP000011863">
    <property type="component" value="Chromosome"/>
</dbReference>
<keyword evidence="3" id="KW-0732">Signal</keyword>
<dbReference type="Gene3D" id="2.130.10.30">
    <property type="entry name" value="Regulator of chromosome condensation 1/beta-lactamase-inhibitor protein II"/>
    <property type="match status" value="4"/>
</dbReference>
<protein>
    <recommendedName>
        <fullName evidence="4">RCC1-like domain-containing protein</fullName>
    </recommendedName>
</protein>